<feature type="domain" description="PNPLA" evidence="6">
    <location>
        <begin position="236"/>
        <end position="454"/>
    </location>
</feature>
<feature type="region of interest" description="Disordered" evidence="4">
    <location>
        <begin position="720"/>
        <end position="741"/>
    </location>
</feature>
<dbReference type="GO" id="GO:0016020">
    <property type="term" value="C:membrane"/>
    <property type="evidence" value="ECO:0007669"/>
    <property type="project" value="TreeGrafter"/>
</dbReference>
<gene>
    <name evidence="7" type="ORF">DDE83_001121</name>
</gene>
<feature type="domain" description="RING-type" evidence="5">
    <location>
        <begin position="171"/>
        <end position="216"/>
    </location>
</feature>
<dbReference type="InterPro" id="IPR002641">
    <property type="entry name" value="PNPLA_dom"/>
</dbReference>
<dbReference type="InterPro" id="IPR016035">
    <property type="entry name" value="Acyl_Trfase/lysoPLipase"/>
</dbReference>
<name>A0A364NDY2_STELY</name>
<keyword evidence="1 3" id="KW-0443">Lipid metabolism</keyword>
<dbReference type="PANTHER" id="PTHR24185:SF8">
    <property type="entry name" value="PNPLA DOMAIN-CONTAINING PROTEIN"/>
    <property type="match status" value="1"/>
</dbReference>
<feature type="active site" description="Nucleophile" evidence="3">
    <location>
        <position position="276"/>
    </location>
</feature>
<evidence type="ECO:0000259" key="5">
    <source>
        <dbReference type="PROSITE" id="PS50089"/>
    </source>
</evidence>
<dbReference type="GO" id="GO:0019369">
    <property type="term" value="P:arachidonate metabolic process"/>
    <property type="evidence" value="ECO:0007669"/>
    <property type="project" value="TreeGrafter"/>
</dbReference>
<dbReference type="InterPro" id="IPR001841">
    <property type="entry name" value="Znf_RING"/>
</dbReference>
<evidence type="ECO:0000259" key="6">
    <source>
        <dbReference type="PROSITE" id="PS51635"/>
    </source>
</evidence>
<dbReference type="GO" id="GO:0047499">
    <property type="term" value="F:calcium-independent phospholipase A2 activity"/>
    <property type="evidence" value="ECO:0007669"/>
    <property type="project" value="TreeGrafter"/>
</dbReference>
<keyword evidence="2" id="KW-0863">Zinc-finger</keyword>
<dbReference type="GO" id="GO:0016042">
    <property type="term" value="P:lipid catabolic process"/>
    <property type="evidence" value="ECO:0007669"/>
    <property type="project" value="UniProtKB-UniRule"/>
</dbReference>
<dbReference type="Gene3D" id="3.40.1090.10">
    <property type="entry name" value="Cytosolic phospholipase A2 catalytic domain"/>
    <property type="match status" value="1"/>
</dbReference>
<dbReference type="Proteomes" id="UP000249619">
    <property type="component" value="Unassembled WGS sequence"/>
</dbReference>
<dbReference type="GO" id="GO:0008270">
    <property type="term" value="F:zinc ion binding"/>
    <property type="evidence" value="ECO:0007669"/>
    <property type="project" value="UniProtKB-KW"/>
</dbReference>
<feature type="short sequence motif" description="DGA/G" evidence="3">
    <location>
        <begin position="441"/>
        <end position="443"/>
    </location>
</feature>
<sequence length="741" mass="81476">MKSCKHGSWLSIHAEKKLSLHCASTLNDIVTSLDEPASKSPSLVVMLGHAGKGTLLADVLPTTRDRRENEATSGLSLQLDSTTAFSDRPMLIAHEDISKRSMSVAEPTAAPCHRHTVRPLQWQVLLLRSQWVALIEQHFVQTSRTLCSDSRARLLAEFQPWLAVRKPHQICLACMQAVPEHKLPCGHLICERCFTYLGSSSSTDPYLFKLNYCPFCCQSCEANMRVKPATAGLRVLSIDGGGIRAAIPIQFLCALEKAVGLDMPIQEFFDLAYGTSSGAMVVLALYGLGMRAEETFTLFTQLATRIFRGRSQLGLGLVATAHALITSCRNGRFPASDIDNALNEVFEEATMLDVPYMSSIGARVGLPVVDVATLETCLVTSYNGAAPTYDDAACIGMSTYRVLRSKDATEEIRVKDAARGTSAAPWYFTPHKIPRHGTFMDGGLSDNNPCMLALQELQKMAPGLSLADKLVSVGTGVSRMREVAKADVCPSLLFGNSSLQQTGKHYVKENFNGDKQFAVMRQILAASLPGGFASVDRWLHRFNLPIDGELPDLDDTSTIGGLAEKAATYFTTDPAVRDLADAALALSFYFELRPGRMPLYERGSYTCYGLIRCRIPGVNPAFSRLMQKLDHLDARFQVQMQLCDSRQAMSTWLDRHGNFGKPVCLRVRSLDEELDVRLRLHGDRVHPVSASPLTLQTLIDLQMLEWSALKDVYVTASAAGKKRGSDDSPLRTAKRRCLETT</sequence>
<evidence type="ECO:0000256" key="3">
    <source>
        <dbReference type="PROSITE-ProRule" id="PRU01161"/>
    </source>
</evidence>
<dbReference type="EMBL" id="QGDH01000011">
    <property type="protein sequence ID" value="RAR15480.1"/>
    <property type="molecule type" value="Genomic_DNA"/>
</dbReference>
<keyword evidence="3" id="KW-0378">Hydrolase</keyword>
<dbReference type="AlphaFoldDB" id="A0A364NDY2"/>
<dbReference type="PANTHER" id="PTHR24185">
    <property type="entry name" value="CALCIUM-INDEPENDENT PHOSPHOLIPASE A2-GAMMA"/>
    <property type="match status" value="1"/>
</dbReference>
<evidence type="ECO:0000256" key="4">
    <source>
        <dbReference type="SAM" id="MobiDB-lite"/>
    </source>
</evidence>
<evidence type="ECO:0000256" key="1">
    <source>
        <dbReference type="ARBA" id="ARBA00023098"/>
    </source>
</evidence>
<evidence type="ECO:0000313" key="7">
    <source>
        <dbReference type="EMBL" id="RAR15480.1"/>
    </source>
</evidence>
<dbReference type="Pfam" id="PF01734">
    <property type="entry name" value="Patatin"/>
    <property type="match status" value="1"/>
</dbReference>
<reference evidence="8" key="1">
    <citation type="submission" date="2018-05" db="EMBL/GenBank/DDBJ databases">
        <title>Draft genome sequence of Stemphylium lycopersici strain CIDEFI 213.</title>
        <authorList>
            <person name="Medina R."/>
            <person name="Franco M.E.E."/>
            <person name="Lucentini C.G."/>
            <person name="Saparrat M.C.N."/>
            <person name="Balatti P.A."/>
        </authorList>
    </citation>
    <scope>NUCLEOTIDE SEQUENCE [LARGE SCALE GENOMIC DNA]</scope>
    <source>
        <strain evidence="8">CIDEFI 213</strain>
    </source>
</reference>
<dbReference type="SUPFAM" id="SSF52151">
    <property type="entry name" value="FabD/lysophospholipase-like"/>
    <property type="match status" value="1"/>
</dbReference>
<comment type="caution">
    <text evidence="3">Lacks conserved residue(s) required for the propagation of feature annotation.</text>
</comment>
<feature type="active site" description="Proton acceptor" evidence="3">
    <location>
        <position position="441"/>
    </location>
</feature>
<proteinExistence type="predicted"/>
<organism evidence="7 8">
    <name type="scientific">Stemphylium lycopersici</name>
    <name type="common">Tomato gray leaf spot disease fungus</name>
    <name type="synonym">Thyrospora lycopersici</name>
    <dbReference type="NCBI Taxonomy" id="183478"/>
    <lineage>
        <taxon>Eukaryota</taxon>
        <taxon>Fungi</taxon>
        <taxon>Dikarya</taxon>
        <taxon>Ascomycota</taxon>
        <taxon>Pezizomycotina</taxon>
        <taxon>Dothideomycetes</taxon>
        <taxon>Pleosporomycetidae</taxon>
        <taxon>Pleosporales</taxon>
        <taxon>Pleosporineae</taxon>
        <taxon>Pleosporaceae</taxon>
        <taxon>Stemphylium</taxon>
    </lineage>
</organism>
<evidence type="ECO:0000256" key="2">
    <source>
        <dbReference type="PROSITE-ProRule" id="PRU00175"/>
    </source>
</evidence>
<comment type="caution">
    <text evidence="7">The sequence shown here is derived from an EMBL/GenBank/DDBJ whole genome shotgun (WGS) entry which is preliminary data.</text>
</comment>
<dbReference type="PROSITE" id="PS50089">
    <property type="entry name" value="ZF_RING_2"/>
    <property type="match status" value="1"/>
</dbReference>
<feature type="short sequence motif" description="GXSXG" evidence="3">
    <location>
        <begin position="274"/>
        <end position="278"/>
    </location>
</feature>
<keyword evidence="3" id="KW-0442">Lipid degradation</keyword>
<protein>
    <submittedName>
        <fullName evidence="7">Patatin-like phospholipase</fullName>
    </submittedName>
</protein>
<evidence type="ECO:0000313" key="8">
    <source>
        <dbReference type="Proteomes" id="UP000249619"/>
    </source>
</evidence>
<keyword evidence="8" id="KW-1185">Reference proteome</keyword>
<dbReference type="STRING" id="183478.A0A364NDY2"/>
<accession>A0A364NDY2</accession>
<dbReference type="PROSITE" id="PS51635">
    <property type="entry name" value="PNPLA"/>
    <property type="match status" value="1"/>
</dbReference>
<keyword evidence="2" id="KW-0862">Zinc</keyword>
<keyword evidence="2" id="KW-0479">Metal-binding</keyword>
<dbReference type="CDD" id="cd07199">
    <property type="entry name" value="Pat17_PNPLA8_PNPLA9_like"/>
    <property type="match status" value="1"/>
</dbReference>
<dbReference type="GO" id="GO:0046486">
    <property type="term" value="P:glycerolipid metabolic process"/>
    <property type="evidence" value="ECO:0007669"/>
    <property type="project" value="UniProtKB-ARBA"/>
</dbReference>